<sequence>MRHKTLIYSMHFCFWIGYLAIQTWVFSYFLDFATSLLRGCINGIPLMLLAYTNIWAVNTFFEKKKYVLYTIAVVFIMTLISLIRLYVNVVFSSFNTDFGFLEQEESLLIGIILSNILFLMFSAFYQILVNRFVKTRLQANELQAHQEAQLQYLRSQMNPHFLFNTLNNIYALATIKSEKTAPMVLKLSHLLRYMVYQEDQTLVLLNNELTLIQDYIDLYKLKSEGNLNVSLYIQGNIDHQMIEPMILIPIIENSFKHSDLETNANAFIKIDIKVEDTSFIFKVANTKNDTLKQKDDIGGVGLSNIKKRLNILNPEHSFILNDTEKMFVVNLKLKLTQQ</sequence>
<proteinExistence type="predicted"/>
<keyword evidence="1" id="KW-0812">Transmembrane</keyword>
<dbReference type="PANTHER" id="PTHR34220:SF7">
    <property type="entry name" value="SENSOR HISTIDINE KINASE YPDA"/>
    <property type="match status" value="1"/>
</dbReference>
<feature type="transmembrane region" description="Helical" evidence="1">
    <location>
        <begin position="36"/>
        <end position="54"/>
    </location>
</feature>
<feature type="transmembrane region" description="Helical" evidence="1">
    <location>
        <begin position="12"/>
        <end position="30"/>
    </location>
</feature>
<keyword evidence="3" id="KW-0808">Transferase</keyword>
<dbReference type="PANTHER" id="PTHR34220">
    <property type="entry name" value="SENSOR HISTIDINE KINASE YPDA"/>
    <property type="match status" value="1"/>
</dbReference>
<dbReference type="GO" id="GO:0016301">
    <property type="term" value="F:kinase activity"/>
    <property type="evidence" value="ECO:0007669"/>
    <property type="project" value="UniProtKB-KW"/>
</dbReference>
<reference evidence="3 4" key="1">
    <citation type="submission" date="2023-01" db="EMBL/GenBank/DDBJ databases">
        <title>Psychroserpens ponticola sp. nov., isolated from seawater.</title>
        <authorList>
            <person name="Kristyanto S."/>
            <person name="Jung J."/>
            <person name="Kim J.M."/>
            <person name="Jeon C.O."/>
        </authorList>
    </citation>
    <scope>NUCLEOTIDE SEQUENCE [LARGE SCALE GENOMIC DNA]</scope>
    <source>
        <strain evidence="3 4">MSW6</strain>
    </source>
</reference>
<dbReference type="InterPro" id="IPR010559">
    <property type="entry name" value="Sig_transdc_His_kin_internal"/>
</dbReference>
<evidence type="ECO:0000256" key="1">
    <source>
        <dbReference type="SAM" id="Phobius"/>
    </source>
</evidence>
<keyword evidence="3" id="KW-0418">Kinase</keyword>
<gene>
    <name evidence="3" type="ORF">MUN68_004700</name>
</gene>
<dbReference type="RefSeq" id="WP_272792403.1">
    <property type="nucleotide sequence ID" value="NZ_CP116221.1"/>
</dbReference>
<protein>
    <submittedName>
        <fullName evidence="3">Sensor histidine kinase</fullName>
    </submittedName>
</protein>
<accession>A0ABY7S1K1</accession>
<dbReference type="InterPro" id="IPR050640">
    <property type="entry name" value="Bact_2-comp_sensor_kinase"/>
</dbReference>
<keyword evidence="4" id="KW-1185">Reference proteome</keyword>
<organism evidence="3 4">
    <name type="scientific">Psychroserpens ponticola</name>
    <dbReference type="NCBI Taxonomy" id="2932268"/>
    <lineage>
        <taxon>Bacteria</taxon>
        <taxon>Pseudomonadati</taxon>
        <taxon>Bacteroidota</taxon>
        <taxon>Flavobacteriia</taxon>
        <taxon>Flavobacteriales</taxon>
        <taxon>Flavobacteriaceae</taxon>
        <taxon>Psychroserpens</taxon>
    </lineage>
</organism>
<dbReference type="Proteomes" id="UP001202717">
    <property type="component" value="Chromosome"/>
</dbReference>
<dbReference type="EMBL" id="CP116221">
    <property type="protein sequence ID" value="WCO02796.1"/>
    <property type="molecule type" value="Genomic_DNA"/>
</dbReference>
<name>A0ABY7S1K1_9FLAO</name>
<evidence type="ECO:0000313" key="4">
    <source>
        <dbReference type="Proteomes" id="UP001202717"/>
    </source>
</evidence>
<evidence type="ECO:0000259" key="2">
    <source>
        <dbReference type="Pfam" id="PF06580"/>
    </source>
</evidence>
<feature type="transmembrane region" description="Helical" evidence="1">
    <location>
        <begin position="66"/>
        <end position="87"/>
    </location>
</feature>
<dbReference type="Pfam" id="PF06580">
    <property type="entry name" value="His_kinase"/>
    <property type="match status" value="1"/>
</dbReference>
<keyword evidence="1" id="KW-1133">Transmembrane helix</keyword>
<evidence type="ECO:0000313" key="3">
    <source>
        <dbReference type="EMBL" id="WCO02796.1"/>
    </source>
</evidence>
<feature type="transmembrane region" description="Helical" evidence="1">
    <location>
        <begin position="107"/>
        <end position="128"/>
    </location>
</feature>
<keyword evidence="1" id="KW-0472">Membrane</keyword>
<feature type="domain" description="Signal transduction histidine kinase internal region" evidence="2">
    <location>
        <begin position="148"/>
        <end position="224"/>
    </location>
</feature>